<dbReference type="AlphaFoldDB" id="A0A2P2LD38"/>
<name>A0A2P2LD38_RHIMU</name>
<feature type="transmembrane region" description="Helical" evidence="1">
    <location>
        <begin position="23"/>
        <end position="41"/>
    </location>
</feature>
<protein>
    <submittedName>
        <fullName evidence="2">Uncharacterized protein</fullName>
    </submittedName>
</protein>
<accession>A0A2P2LD38</accession>
<organism evidence="2">
    <name type="scientific">Rhizophora mucronata</name>
    <name type="common">Asiatic mangrove</name>
    <dbReference type="NCBI Taxonomy" id="61149"/>
    <lineage>
        <taxon>Eukaryota</taxon>
        <taxon>Viridiplantae</taxon>
        <taxon>Streptophyta</taxon>
        <taxon>Embryophyta</taxon>
        <taxon>Tracheophyta</taxon>
        <taxon>Spermatophyta</taxon>
        <taxon>Magnoliopsida</taxon>
        <taxon>eudicotyledons</taxon>
        <taxon>Gunneridae</taxon>
        <taxon>Pentapetalae</taxon>
        <taxon>rosids</taxon>
        <taxon>fabids</taxon>
        <taxon>Malpighiales</taxon>
        <taxon>Rhizophoraceae</taxon>
        <taxon>Rhizophora</taxon>
    </lineage>
</organism>
<evidence type="ECO:0000313" key="2">
    <source>
        <dbReference type="EMBL" id="MBX15898.1"/>
    </source>
</evidence>
<evidence type="ECO:0000256" key="1">
    <source>
        <dbReference type="SAM" id="Phobius"/>
    </source>
</evidence>
<sequence length="68" mass="8307">MFPLQDDCKYDEVFHMVGLVEKYSDILIMVFFYFIGFWVFGKEKVRIKVSRKTKWSIWIFAEMGELRN</sequence>
<keyword evidence="1" id="KW-0812">Transmembrane</keyword>
<proteinExistence type="predicted"/>
<keyword evidence="1" id="KW-0472">Membrane</keyword>
<dbReference type="EMBL" id="GGEC01035414">
    <property type="protein sequence ID" value="MBX15898.1"/>
    <property type="molecule type" value="Transcribed_RNA"/>
</dbReference>
<keyword evidence="1" id="KW-1133">Transmembrane helix</keyword>
<reference evidence="2" key="1">
    <citation type="submission" date="2018-02" db="EMBL/GenBank/DDBJ databases">
        <title>Rhizophora mucronata_Transcriptome.</title>
        <authorList>
            <person name="Meera S.P."/>
            <person name="Sreeshan A."/>
            <person name="Augustine A."/>
        </authorList>
    </citation>
    <scope>NUCLEOTIDE SEQUENCE</scope>
    <source>
        <tissue evidence="2">Leaf</tissue>
    </source>
</reference>